<dbReference type="GO" id="GO:0046872">
    <property type="term" value="F:metal ion binding"/>
    <property type="evidence" value="ECO:0007669"/>
    <property type="project" value="UniProtKB-KW"/>
</dbReference>
<organism evidence="4 5">
    <name type="scientific">Morella rubra</name>
    <name type="common">Chinese bayberry</name>
    <dbReference type="NCBI Taxonomy" id="262757"/>
    <lineage>
        <taxon>Eukaryota</taxon>
        <taxon>Viridiplantae</taxon>
        <taxon>Streptophyta</taxon>
        <taxon>Embryophyta</taxon>
        <taxon>Tracheophyta</taxon>
        <taxon>Spermatophyta</taxon>
        <taxon>Magnoliopsida</taxon>
        <taxon>eudicotyledons</taxon>
        <taxon>Gunneridae</taxon>
        <taxon>Pentapetalae</taxon>
        <taxon>rosids</taxon>
        <taxon>fabids</taxon>
        <taxon>Fagales</taxon>
        <taxon>Myricaceae</taxon>
        <taxon>Morella</taxon>
    </lineage>
</organism>
<dbReference type="Pfam" id="PF00403">
    <property type="entry name" value="HMA"/>
    <property type="match status" value="1"/>
</dbReference>
<keyword evidence="5" id="KW-1185">Reference proteome</keyword>
<dbReference type="InterPro" id="IPR006121">
    <property type="entry name" value="HMA_dom"/>
</dbReference>
<dbReference type="PANTHER" id="PTHR22814:SF305">
    <property type="entry name" value="HEAVY METAL TRANSPORT_DETOXIFICATION SUPERFAMILY PROTEIN"/>
    <property type="match status" value="1"/>
</dbReference>
<proteinExistence type="predicted"/>
<evidence type="ECO:0000313" key="5">
    <source>
        <dbReference type="Proteomes" id="UP000516437"/>
    </source>
</evidence>
<sequence>MADMQIVPASKNVEAQYVEMMVPLYSYGCEKKIKKTLSHLKGIYSVNVDYNQQKVTVWGICNKYNVLATIRGKRKEARFWNPEDNTTLEESSPSPPPPSCPQRESKPSLALTKRSSLPPLLRVLFHTERGEKMMMVAIVAELLEEYTAVLKRVTESLLPPRRSVRFHGLMNLRLSSPTSTQGSSSFILYF</sequence>
<dbReference type="PANTHER" id="PTHR22814">
    <property type="entry name" value="COPPER TRANSPORT PROTEIN ATOX1-RELATED"/>
    <property type="match status" value="1"/>
</dbReference>
<evidence type="ECO:0000259" key="3">
    <source>
        <dbReference type="PROSITE" id="PS50846"/>
    </source>
</evidence>
<dbReference type="SUPFAM" id="SSF55008">
    <property type="entry name" value="HMA, heavy metal-associated domain"/>
    <property type="match status" value="1"/>
</dbReference>
<gene>
    <name evidence="4" type="ORF">CJ030_MR7G001978</name>
</gene>
<dbReference type="OrthoDB" id="603535at2759"/>
<dbReference type="EMBL" id="RXIC02000005">
    <property type="protein sequence ID" value="KAB1228251.1"/>
    <property type="molecule type" value="Genomic_DNA"/>
</dbReference>
<feature type="region of interest" description="Disordered" evidence="2">
    <location>
        <begin position="81"/>
        <end position="111"/>
    </location>
</feature>
<keyword evidence="1" id="KW-0479">Metal-binding</keyword>
<dbReference type="PROSITE" id="PS50846">
    <property type="entry name" value="HMA_2"/>
    <property type="match status" value="1"/>
</dbReference>
<evidence type="ECO:0000313" key="4">
    <source>
        <dbReference type="EMBL" id="KAB1228251.1"/>
    </source>
</evidence>
<dbReference type="InterPro" id="IPR036163">
    <property type="entry name" value="HMA_dom_sf"/>
</dbReference>
<accession>A0A6A1WTG9</accession>
<dbReference type="Gene3D" id="3.30.70.100">
    <property type="match status" value="1"/>
</dbReference>
<evidence type="ECO:0000256" key="1">
    <source>
        <dbReference type="ARBA" id="ARBA00022723"/>
    </source>
</evidence>
<dbReference type="Proteomes" id="UP000516437">
    <property type="component" value="Unassembled WGS sequence"/>
</dbReference>
<name>A0A6A1WTG9_9ROSI</name>
<feature type="domain" description="HMA" evidence="3">
    <location>
        <begin position="15"/>
        <end position="82"/>
    </location>
</feature>
<protein>
    <recommendedName>
        <fullName evidence="3">HMA domain-containing protein</fullName>
    </recommendedName>
</protein>
<dbReference type="AlphaFoldDB" id="A0A6A1WTG9"/>
<reference evidence="4 5" key="1">
    <citation type="journal article" date="2019" name="Plant Biotechnol. J.">
        <title>The red bayberry genome and genetic basis of sex determination.</title>
        <authorList>
            <person name="Jia H.M."/>
            <person name="Jia H.J."/>
            <person name="Cai Q.L."/>
            <person name="Wang Y."/>
            <person name="Zhao H.B."/>
            <person name="Yang W.F."/>
            <person name="Wang G.Y."/>
            <person name="Li Y.H."/>
            <person name="Zhan D.L."/>
            <person name="Shen Y.T."/>
            <person name="Niu Q.F."/>
            <person name="Chang L."/>
            <person name="Qiu J."/>
            <person name="Zhao L."/>
            <person name="Xie H.B."/>
            <person name="Fu W.Y."/>
            <person name="Jin J."/>
            <person name="Li X.W."/>
            <person name="Jiao Y."/>
            <person name="Zhou C.C."/>
            <person name="Tu T."/>
            <person name="Chai C.Y."/>
            <person name="Gao J.L."/>
            <person name="Fan L.J."/>
            <person name="van de Weg E."/>
            <person name="Wang J.Y."/>
            <person name="Gao Z.S."/>
        </authorList>
    </citation>
    <scope>NUCLEOTIDE SEQUENCE [LARGE SCALE GENOMIC DNA]</scope>
    <source>
        <tissue evidence="4">Leaves</tissue>
    </source>
</reference>
<comment type="caution">
    <text evidence="4">The sequence shown here is derived from an EMBL/GenBank/DDBJ whole genome shotgun (WGS) entry which is preliminary data.</text>
</comment>
<evidence type="ECO:0000256" key="2">
    <source>
        <dbReference type="SAM" id="MobiDB-lite"/>
    </source>
</evidence>
<dbReference type="CDD" id="cd00371">
    <property type="entry name" value="HMA"/>
    <property type="match status" value="1"/>
</dbReference>